<keyword evidence="2" id="KW-1185">Reference proteome</keyword>
<protein>
    <submittedName>
        <fullName evidence="1">Uncharacterized protein</fullName>
    </submittedName>
</protein>
<evidence type="ECO:0000313" key="1">
    <source>
        <dbReference type="EMBL" id="KKB60601.1"/>
    </source>
</evidence>
<dbReference type="HOGENOM" id="CLU_3155871_0_0_10"/>
<gene>
    <name evidence="1" type="ORF">HMPREF1536_00482</name>
</gene>
<name>A0A0F5JS03_9BACT</name>
<organism evidence="1 2">
    <name type="scientific">Parabacteroides gordonii MS-1 = DSM 23371</name>
    <dbReference type="NCBI Taxonomy" id="1203610"/>
    <lineage>
        <taxon>Bacteria</taxon>
        <taxon>Pseudomonadati</taxon>
        <taxon>Bacteroidota</taxon>
        <taxon>Bacteroidia</taxon>
        <taxon>Bacteroidales</taxon>
        <taxon>Tannerellaceae</taxon>
        <taxon>Parabacteroides</taxon>
    </lineage>
</organism>
<reference evidence="1 2" key="1">
    <citation type="submission" date="2013-04" db="EMBL/GenBank/DDBJ databases">
        <title>The Genome Sequence of Parabacteroides gordonii DSM 23371.</title>
        <authorList>
            <consortium name="The Broad Institute Genomics Platform"/>
            <person name="Earl A."/>
            <person name="Ward D."/>
            <person name="Feldgarden M."/>
            <person name="Gevers D."/>
            <person name="Martens E."/>
            <person name="Sakamoto M."/>
            <person name="Benno Y."/>
            <person name="Suzuki N."/>
            <person name="Matsunaga N."/>
            <person name="Koshihara K."/>
            <person name="Seki M."/>
            <person name="Komiya H."/>
            <person name="Walker B."/>
            <person name="Young S."/>
            <person name="Zeng Q."/>
            <person name="Gargeya S."/>
            <person name="Fitzgerald M."/>
            <person name="Haas B."/>
            <person name="Abouelleil A."/>
            <person name="Allen A.W."/>
            <person name="Alvarado L."/>
            <person name="Arachchi H.M."/>
            <person name="Berlin A.M."/>
            <person name="Chapman S.B."/>
            <person name="Gainer-Dewar J."/>
            <person name="Goldberg J."/>
            <person name="Griggs A."/>
            <person name="Gujja S."/>
            <person name="Hansen M."/>
            <person name="Howarth C."/>
            <person name="Imamovic A."/>
            <person name="Ireland A."/>
            <person name="Larimer J."/>
            <person name="McCowan C."/>
            <person name="Murphy C."/>
            <person name="Pearson M."/>
            <person name="Poon T.W."/>
            <person name="Priest M."/>
            <person name="Roberts A."/>
            <person name="Saif S."/>
            <person name="Shea T."/>
            <person name="Sisk P."/>
            <person name="Sykes S."/>
            <person name="Wortman J."/>
            <person name="Nusbaum C."/>
            <person name="Birren B."/>
        </authorList>
    </citation>
    <scope>NUCLEOTIDE SEQUENCE [LARGE SCALE GENOMIC DNA]</scope>
    <source>
        <strain evidence="1 2">MS-1</strain>
    </source>
</reference>
<comment type="caution">
    <text evidence="1">The sequence shown here is derived from an EMBL/GenBank/DDBJ whole genome shotgun (WGS) entry which is preliminary data.</text>
</comment>
<sequence length="48" mass="5647">MVYMKCDEDREKVFVTRYILHKIICKNIMLLKLQISDPTALQPIPGCH</sequence>
<evidence type="ECO:0000313" key="2">
    <source>
        <dbReference type="Proteomes" id="UP000033035"/>
    </source>
</evidence>
<dbReference type="AlphaFoldDB" id="A0A0F5JS03"/>
<accession>A0A0F5JS03</accession>
<proteinExistence type="predicted"/>
<dbReference type="Proteomes" id="UP000033035">
    <property type="component" value="Unassembled WGS sequence"/>
</dbReference>
<dbReference type="EMBL" id="AQHW01000002">
    <property type="protein sequence ID" value="KKB60601.1"/>
    <property type="molecule type" value="Genomic_DNA"/>
</dbReference>